<feature type="region of interest" description="Disordered" evidence="1">
    <location>
        <begin position="17"/>
        <end position="66"/>
    </location>
</feature>
<dbReference type="EMBL" id="DF973453">
    <property type="protein sequence ID" value="GAU31382.1"/>
    <property type="molecule type" value="Genomic_DNA"/>
</dbReference>
<feature type="compositionally biased region" description="Acidic residues" evidence="1">
    <location>
        <begin position="36"/>
        <end position="45"/>
    </location>
</feature>
<keyword evidence="3" id="KW-1185">Reference proteome</keyword>
<proteinExistence type="predicted"/>
<dbReference type="AlphaFoldDB" id="A0A2Z6N343"/>
<name>A0A2Z6N343_TRISU</name>
<protein>
    <submittedName>
        <fullName evidence="2">Uncharacterized protein</fullName>
    </submittedName>
</protein>
<reference evidence="3" key="1">
    <citation type="journal article" date="2017" name="Front. Plant Sci.">
        <title>Climate Clever Clovers: New Paradigm to Reduce the Environmental Footprint of Ruminants by Breeding Low Methanogenic Forages Utilizing Haplotype Variation.</title>
        <authorList>
            <person name="Kaur P."/>
            <person name="Appels R."/>
            <person name="Bayer P.E."/>
            <person name="Keeble-Gagnere G."/>
            <person name="Wang J."/>
            <person name="Hirakawa H."/>
            <person name="Shirasawa K."/>
            <person name="Vercoe P."/>
            <person name="Stefanova K."/>
            <person name="Durmic Z."/>
            <person name="Nichols P."/>
            <person name="Revell C."/>
            <person name="Isobe S.N."/>
            <person name="Edwards D."/>
            <person name="Erskine W."/>
        </authorList>
    </citation>
    <scope>NUCLEOTIDE SEQUENCE [LARGE SCALE GENOMIC DNA]</scope>
    <source>
        <strain evidence="3">cv. Daliak</strain>
    </source>
</reference>
<sequence length="113" mass="12886">MRSRGDLNLILAHATASSRRELVAHHQPAPKPLEVEPLEVEESEDEQQHHNEEMQEAQPTLVEDEKGHACRETFQNPFEEQPNPDTFSRGTSDKFVLATYEGHILPNVFTPDM</sequence>
<evidence type="ECO:0000256" key="1">
    <source>
        <dbReference type="SAM" id="MobiDB-lite"/>
    </source>
</evidence>
<accession>A0A2Z6N343</accession>
<evidence type="ECO:0000313" key="2">
    <source>
        <dbReference type="EMBL" id="GAU31382.1"/>
    </source>
</evidence>
<dbReference type="Proteomes" id="UP000242715">
    <property type="component" value="Unassembled WGS sequence"/>
</dbReference>
<evidence type="ECO:0000313" key="3">
    <source>
        <dbReference type="Proteomes" id="UP000242715"/>
    </source>
</evidence>
<gene>
    <name evidence="2" type="ORF">TSUD_19270</name>
</gene>
<organism evidence="2 3">
    <name type="scientific">Trifolium subterraneum</name>
    <name type="common">Subterranean clover</name>
    <dbReference type="NCBI Taxonomy" id="3900"/>
    <lineage>
        <taxon>Eukaryota</taxon>
        <taxon>Viridiplantae</taxon>
        <taxon>Streptophyta</taxon>
        <taxon>Embryophyta</taxon>
        <taxon>Tracheophyta</taxon>
        <taxon>Spermatophyta</taxon>
        <taxon>Magnoliopsida</taxon>
        <taxon>eudicotyledons</taxon>
        <taxon>Gunneridae</taxon>
        <taxon>Pentapetalae</taxon>
        <taxon>rosids</taxon>
        <taxon>fabids</taxon>
        <taxon>Fabales</taxon>
        <taxon>Fabaceae</taxon>
        <taxon>Papilionoideae</taxon>
        <taxon>50 kb inversion clade</taxon>
        <taxon>NPAAA clade</taxon>
        <taxon>Hologalegina</taxon>
        <taxon>IRL clade</taxon>
        <taxon>Trifolieae</taxon>
        <taxon>Trifolium</taxon>
    </lineage>
</organism>